<organism evidence="5 6">
    <name type="scientific">Candidatus Geothrix odensensis</name>
    <dbReference type="NCBI Taxonomy" id="2954440"/>
    <lineage>
        <taxon>Bacteria</taxon>
        <taxon>Pseudomonadati</taxon>
        <taxon>Acidobacteriota</taxon>
        <taxon>Holophagae</taxon>
        <taxon>Holophagales</taxon>
        <taxon>Holophagaceae</taxon>
        <taxon>Geothrix</taxon>
    </lineage>
</organism>
<feature type="domain" description="FHA" evidence="3">
    <location>
        <begin position="54"/>
        <end position="105"/>
    </location>
</feature>
<comment type="caution">
    <text evidence="5">The sequence shown here is derived from an EMBL/GenBank/DDBJ whole genome shotgun (WGS) entry which is preliminary data.</text>
</comment>
<dbReference type="PROSITE" id="PS50006">
    <property type="entry name" value="FHA_DOMAIN"/>
    <property type="match status" value="1"/>
</dbReference>
<dbReference type="PANTHER" id="PTHR45138:SF9">
    <property type="entry name" value="DIGUANYLATE CYCLASE DGCM-RELATED"/>
    <property type="match status" value="1"/>
</dbReference>
<evidence type="ECO:0000259" key="4">
    <source>
        <dbReference type="PROSITE" id="PS50887"/>
    </source>
</evidence>
<dbReference type="EC" id="2.7.7.65" evidence="1"/>
<sequence length="310" mass="33944">MPFEPTPPDLPPWDPASAREEVEILSELDTREWALIRYVGQPMGEFIPLPLEGLSIGRAPENGLRLPEPEVSRHHARLTIAADLETVELRDLGSTNGVFINGKRVHADPGPLKLRAEDVVRVGGHAFKLKHMDALERRYHQTMVARTTLDPLTGVGNRATVLHQLESHFDLARRHRRPLAVILADLDWFKQVNDTHGHRAGDRALESFGALLHLRVRGSDPVGRLGGDEFLIVLPETTAMMALNAAEGLRRSLAERPLELEGGLELRLTCSLGVAELKDGDSDGGALLARADAALYGAKAGGRDRAYPAP</sequence>
<dbReference type="InterPro" id="IPR050469">
    <property type="entry name" value="Diguanylate_Cyclase"/>
</dbReference>
<dbReference type="NCBIfam" id="TIGR00254">
    <property type="entry name" value="GGDEF"/>
    <property type="match status" value="1"/>
</dbReference>
<dbReference type="PANTHER" id="PTHR45138">
    <property type="entry name" value="REGULATORY COMPONENTS OF SENSORY TRANSDUCTION SYSTEM"/>
    <property type="match status" value="1"/>
</dbReference>
<comment type="catalytic activity">
    <reaction evidence="2">
        <text>2 GTP = 3',3'-c-di-GMP + 2 diphosphate</text>
        <dbReference type="Rhea" id="RHEA:24898"/>
        <dbReference type="ChEBI" id="CHEBI:33019"/>
        <dbReference type="ChEBI" id="CHEBI:37565"/>
        <dbReference type="ChEBI" id="CHEBI:58805"/>
        <dbReference type="EC" id="2.7.7.65"/>
    </reaction>
</comment>
<dbReference type="GO" id="GO:1902201">
    <property type="term" value="P:negative regulation of bacterial-type flagellum-dependent cell motility"/>
    <property type="evidence" value="ECO:0007669"/>
    <property type="project" value="TreeGrafter"/>
</dbReference>
<dbReference type="CDD" id="cd01949">
    <property type="entry name" value="GGDEF"/>
    <property type="match status" value="1"/>
</dbReference>
<evidence type="ECO:0000256" key="1">
    <source>
        <dbReference type="ARBA" id="ARBA00012528"/>
    </source>
</evidence>
<dbReference type="InterPro" id="IPR008984">
    <property type="entry name" value="SMAD_FHA_dom_sf"/>
</dbReference>
<dbReference type="SUPFAM" id="SSF55073">
    <property type="entry name" value="Nucleotide cyclase"/>
    <property type="match status" value="1"/>
</dbReference>
<proteinExistence type="predicted"/>
<gene>
    <name evidence="5" type="ORF">IPN91_11810</name>
</gene>
<dbReference type="CDD" id="cd00060">
    <property type="entry name" value="FHA"/>
    <property type="match status" value="1"/>
</dbReference>
<dbReference type="GO" id="GO:0043709">
    <property type="term" value="P:cell adhesion involved in single-species biofilm formation"/>
    <property type="evidence" value="ECO:0007669"/>
    <property type="project" value="TreeGrafter"/>
</dbReference>
<dbReference type="AlphaFoldDB" id="A0A936F3B1"/>
<evidence type="ECO:0000313" key="5">
    <source>
        <dbReference type="EMBL" id="MBK8573298.1"/>
    </source>
</evidence>
<dbReference type="InterPro" id="IPR000160">
    <property type="entry name" value="GGDEF_dom"/>
</dbReference>
<evidence type="ECO:0000313" key="6">
    <source>
        <dbReference type="Proteomes" id="UP000709959"/>
    </source>
</evidence>
<protein>
    <recommendedName>
        <fullName evidence="1">diguanylate cyclase</fullName>
        <ecNumber evidence="1">2.7.7.65</ecNumber>
    </recommendedName>
</protein>
<dbReference type="Proteomes" id="UP000709959">
    <property type="component" value="Unassembled WGS sequence"/>
</dbReference>
<dbReference type="Pfam" id="PF00498">
    <property type="entry name" value="FHA"/>
    <property type="match status" value="1"/>
</dbReference>
<reference evidence="5 6" key="1">
    <citation type="submission" date="2020-10" db="EMBL/GenBank/DDBJ databases">
        <title>Connecting structure to function with the recovery of over 1000 high-quality activated sludge metagenome-assembled genomes encoding full-length rRNA genes using long-read sequencing.</title>
        <authorList>
            <person name="Singleton C.M."/>
            <person name="Petriglieri F."/>
            <person name="Kristensen J.M."/>
            <person name="Kirkegaard R.H."/>
            <person name="Michaelsen T.Y."/>
            <person name="Andersen M.H."/>
            <person name="Karst S.M."/>
            <person name="Dueholm M.S."/>
            <person name="Nielsen P.H."/>
            <person name="Albertsen M."/>
        </authorList>
    </citation>
    <scope>NUCLEOTIDE SEQUENCE [LARGE SCALE GENOMIC DNA]</scope>
    <source>
        <strain evidence="5">OdNE_18-Q3-R46-58_MAXAC.008</strain>
    </source>
</reference>
<dbReference type="SUPFAM" id="SSF49879">
    <property type="entry name" value="SMAD/FHA domain"/>
    <property type="match status" value="1"/>
</dbReference>
<dbReference type="SMART" id="SM00240">
    <property type="entry name" value="FHA"/>
    <property type="match status" value="1"/>
</dbReference>
<dbReference type="GO" id="GO:0005886">
    <property type="term" value="C:plasma membrane"/>
    <property type="evidence" value="ECO:0007669"/>
    <property type="project" value="TreeGrafter"/>
</dbReference>
<evidence type="ECO:0000259" key="3">
    <source>
        <dbReference type="PROSITE" id="PS50006"/>
    </source>
</evidence>
<name>A0A936F3B1_9BACT</name>
<evidence type="ECO:0000256" key="2">
    <source>
        <dbReference type="ARBA" id="ARBA00034247"/>
    </source>
</evidence>
<dbReference type="InterPro" id="IPR029787">
    <property type="entry name" value="Nucleotide_cyclase"/>
</dbReference>
<dbReference type="FunFam" id="3.30.70.270:FF:000001">
    <property type="entry name" value="Diguanylate cyclase domain protein"/>
    <property type="match status" value="1"/>
</dbReference>
<dbReference type="SMART" id="SM00267">
    <property type="entry name" value="GGDEF"/>
    <property type="match status" value="1"/>
</dbReference>
<dbReference type="Pfam" id="PF00990">
    <property type="entry name" value="GGDEF"/>
    <property type="match status" value="1"/>
</dbReference>
<dbReference type="GO" id="GO:0052621">
    <property type="term" value="F:diguanylate cyclase activity"/>
    <property type="evidence" value="ECO:0007669"/>
    <property type="project" value="UniProtKB-EC"/>
</dbReference>
<dbReference type="Gene3D" id="3.30.70.270">
    <property type="match status" value="1"/>
</dbReference>
<dbReference type="PROSITE" id="PS50887">
    <property type="entry name" value="GGDEF"/>
    <property type="match status" value="1"/>
</dbReference>
<accession>A0A936F3B1</accession>
<dbReference type="InterPro" id="IPR043128">
    <property type="entry name" value="Rev_trsase/Diguanyl_cyclase"/>
</dbReference>
<dbReference type="Gene3D" id="2.60.200.20">
    <property type="match status" value="1"/>
</dbReference>
<dbReference type="InterPro" id="IPR000253">
    <property type="entry name" value="FHA_dom"/>
</dbReference>
<feature type="domain" description="GGDEF" evidence="4">
    <location>
        <begin position="177"/>
        <end position="310"/>
    </location>
</feature>
<dbReference type="EMBL" id="JADKCH010000016">
    <property type="protein sequence ID" value="MBK8573298.1"/>
    <property type="molecule type" value="Genomic_DNA"/>
</dbReference>